<organism evidence="2 3">
    <name type="scientific">Actibacterium mucosum KCTC 23349</name>
    <dbReference type="NCBI Taxonomy" id="1454373"/>
    <lineage>
        <taxon>Bacteria</taxon>
        <taxon>Pseudomonadati</taxon>
        <taxon>Pseudomonadota</taxon>
        <taxon>Alphaproteobacteria</taxon>
        <taxon>Rhodobacterales</taxon>
        <taxon>Roseobacteraceae</taxon>
        <taxon>Actibacterium</taxon>
    </lineage>
</organism>
<comment type="caution">
    <text evidence="2">The sequence shown here is derived from an EMBL/GenBank/DDBJ whole genome shotgun (WGS) entry which is preliminary data.</text>
</comment>
<dbReference type="Pfam" id="PF06776">
    <property type="entry name" value="IalB"/>
    <property type="match status" value="1"/>
</dbReference>
<dbReference type="AlphaFoldDB" id="A0A037ZMX1"/>
<feature type="chain" id="PRO_5001564516" evidence="1">
    <location>
        <begin position="23"/>
        <end position="176"/>
    </location>
</feature>
<evidence type="ECO:0000256" key="1">
    <source>
        <dbReference type="SAM" id="SignalP"/>
    </source>
</evidence>
<dbReference type="InterPro" id="IPR010642">
    <property type="entry name" value="Invasion_prot_B"/>
</dbReference>
<feature type="signal peptide" evidence="1">
    <location>
        <begin position="1"/>
        <end position="22"/>
    </location>
</feature>
<protein>
    <submittedName>
        <fullName evidence="2">Uncharacterized protein</fullName>
    </submittedName>
</protein>
<evidence type="ECO:0000313" key="3">
    <source>
        <dbReference type="Proteomes" id="UP000026249"/>
    </source>
</evidence>
<reference evidence="2 3" key="1">
    <citation type="submission" date="2014-03" db="EMBL/GenBank/DDBJ databases">
        <title>Draft Genome Sequence of Actibacterium mucosum KCTC 23349, a Marine Alphaproteobacterium with Complex Ionic Requirements Isolated from Mediterranean Seawater at Malvarrosa Beach, Valencia, Spain.</title>
        <authorList>
            <person name="Arahal D.R."/>
            <person name="Shao Z."/>
            <person name="Lai Q."/>
            <person name="Pujalte M.J."/>
        </authorList>
    </citation>
    <scope>NUCLEOTIDE SEQUENCE [LARGE SCALE GENOMIC DNA]</scope>
    <source>
        <strain evidence="2 3">KCTC 23349</strain>
    </source>
</reference>
<gene>
    <name evidence="2" type="ORF">ACMU_02555</name>
</gene>
<accession>A0A037ZMX1</accession>
<dbReference type="EMBL" id="JFKE01000001">
    <property type="protein sequence ID" value="KAJ57404.1"/>
    <property type="molecule type" value="Genomic_DNA"/>
</dbReference>
<name>A0A037ZMX1_9RHOB</name>
<keyword evidence="3" id="KW-1185">Reference proteome</keyword>
<keyword evidence="1" id="KW-0732">Signal</keyword>
<proteinExistence type="predicted"/>
<dbReference type="OrthoDB" id="9806572at2"/>
<sequence>MTALFKGGIAATAIMLATMAGAQESTNRVDVKTDWNVFAEPPAKPTECWGVAIPKETVNTDSDGRIKSVKRGEILLFVTYRADGTAGEVSFTGGYPFAENSFVSLTIGDTKFDLFTEGEWAWPASSGDDSKILAAMKRGANAVLTGRSSRGTVTKDTFSLFGFTAAADSAENFCKG</sequence>
<dbReference type="STRING" id="1454373.ACMU_02555"/>
<dbReference type="RefSeq" id="WP_035255718.1">
    <property type="nucleotide sequence ID" value="NZ_JFKE01000001.1"/>
</dbReference>
<evidence type="ECO:0000313" key="2">
    <source>
        <dbReference type="EMBL" id="KAJ57404.1"/>
    </source>
</evidence>
<dbReference type="Proteomes" id="UP000026249">
    <property type="component" value="Unassembled WGS sequence"/>
</dbReference>